<dbReference type="RefSeq" id="WP_124876225.1">
    <property type="nucleotide sequence ID" value="NZ_RQJO01000009.1"/>
</dbReference>
<dbReference type="AlphaFoldDB" id="A0A3P1BLZ3"/>
<accession>A0A3P1BLZ3</accession>
<protein>
    <submittedName>
        <fullName evidence="1">Uncharacterized protein</fullName>
    </submittedName>
</protein>
<evidence type="ECO:0000313" key="1">
    <source>
        <dbReference type="EMBL" id="RRB02061.1"/>
    </source>
</evidence>
<sequence length="229" mass="26165">MDPILKAQIDIIQNEILPELASLVKEPARTHVQYLHFWLNSSRVGGFGEGSHLQKWLLKKYKAEKEQVEIEEGGKIPEYNDPGLPFVQSKPIDQIEPTIPPVVFQLDDGEVAQLCECLSKFFPPDQHSTLEQLFKGLVVNNPLHFKGRQNRLSDLFARLEFSRKISGEKTEISNWVSHAFCCLDSSGTLKPVNADSVRQGFTRNHPKKEDRLCVFEWLPPLPHSRNRAK</sequence>
<organism evidence="1 2">
    <name type="scientific">Larkinella rosea</name>
    <dbReference type="NCBI Taxonomy" id="2025312"/>
    <lineage>
        <taxon>Bacteria</taxon>
        <taxon>Pseudomonadati</taxon>
        <taxon>Bacteroidota</taxon>
        <taxon>Cytophagia</taxon>
        <taxon>Cytophagales</taxon>
        <taxon>Spirosomataceae</taxon>
        <taxon>Larkinella</taxon>
    </lineage>
</organism>
<comment type="caution">
    <text evidence="1">The sequence shown here is derived from an EMBL/GenBank/DDBJ whole genome shotgun (WGS) entry which is preliminary data.</text>
</comment>
<keyword evidence="2" id="KW-1185">Reference proteome</keyword>
<name>A0A3P1BLZ3_9BACT</name>
<evidence type="ECO:0000313" key="2">
    <source>
        <dbReference type="Proteomes" id="UP000271925"/>
    </source>
</evidence>
<reference evidence="1 2" key="1">
    <citation type="submission" date="2018-11" db="EMBL/GenBank/DDBJ databases">
        <authorList>
            <person name="Zhou Z."/>
            <person name="Wang G."/>
        </authorList>
    </citation>
    <scope>NUCLEOTIDE SEQUENCE [LARGE SCALE GENOMIC DNA]</scope>
    <source>
        <strain evidence="1 2">KCTC52004</strain>
    </source>
</reference>
<gene>
    <name evidence="1" type="ORF">EHT25_16350</name>
</gene>
<dbReference type="Proteomes" id="UP000271925">
    <property type="component" value="Unassembled WGS sequence"/>
</dbReference>
<proteinExistence type="predicted"/>
<dbReference type="EMBL" id="RQJO01000009">
    <property type="protein sequence ID" value="RRB02061.1"/>
    <property type="molecule type" value="Genomic_DNA"/>
</dbReference>